<accession>A0A2P2QUS5</accession>
<protein>
    <submittedName>
        <fullName evidence="1">Uncharacterized protein</fullName>
    </submittedName>
</protein>
<organism evidence="1">
    <name type="scientific">Rhizophora mucronata</name>
    <name type="common">Asiatic mangrove</name>
    <dbReference type="NCBI Taxonomy" id="61149"/>
    <lineage>
        <taxon>Eukaryota</taxon>
        <taxon>Viridiplantae</taxon>
        <taxon>Streptophyta</taxon>
        <taxon>Embryophyta</taxon>
        <taxon>Tracheophyta</taxon>
        <taxon>Spermatophyta</taxon>
        <taxon>Magnoliopsida</taxon>
        <taxon>eudicotyledons</taxon>
        <taxon>Gunneridae</taxon>
        <taxon>Pentapetalae</taxon>
        <taxon>rosids</taxon>
        <taxon>fabids</taxon>
        <taxon>Malpighiales</taxon>
        <taxon>Rhizophoraceae</taxon>
        <taxon>Rhizophora</taxon>
    </lineage>
</organism>
<proteinExistence type="predicted"/>
<dbReference type="EMBL" id="GGEC01090275">
    <property type="protein sequence ID" value="MBX70759.1"/>
    <property type="molecule type" value="Transcribed_RNA"/>
</dbReference>
<sequence length="40" mass="4151">MERPGLATPLLPNGCKVALLCPTTLLWTSSSQIAPQGSPT</sequence>
<name>A0A2P2QUS5_RHIMU</name>
<dbReference type="AlphaFoldDB" id="A0A2P2QUS5"/>
<reference evidence="1" key="1">
    <citation type="submission" date="2018-02" db="EMBL/GenBank/DDBJ databases">
        <title>Rhizophora mucronata_Transcriptome.</title>
        <authorList>
            <person name="Meera S.P."/>
            <person name="Sreeshan A."/>
            <person name="Augustine A."/>
        </authorList>
    </citation>
    <scope>NUCLEOTIDE SEQUENCE</scope>
    <source>
        <tissue evidence="1">Leaf</tissue>
    </source>
</reference>
<evidence type="ECO:0000313" key="1">
    <source>
        <dbReference type="EMBL" id="MBX70759.1"/>
    </source>
</evidence>